<feature type="transmembrane region" description="Helical" evidence="1">
    <location>
        <begin position="467"/>
        <end position="489"/>
    </location>
</feature>
<feature type="transmembrane region" description="Helical" evidence="1">
    <location>
        <begin position="392"/>
        <end position="414"/>
    </location>
</feature>
<keyword evidence="1" id="KW-0472">Membrane</keyword>
<feature type="transmembrane region" description="Helical" evidence="1">
    <location>
        <begin position="255"/>
        <end position="273"/>
    </location>
</feature>
<feature type="transmembrane region" description="Helical" evidence="1">
    <location>
        <begin position="31"/>
        <end position="53"/>
    </location>
</feature>
<dbReference type="Pfam" id="PF01970">
    <property type="entry name" value="TctA"/>
    <property type="match status" value="1"/>
</dbReference>
<proteinExistence type="predicted"/>
<dbReference type="PANTHER" id="PTHR35342:SF5">
    <property type="entry name" value="TRICARBOXYLIC TRANSPORT PROTEIN"/>
    <property type="match status" value="1"/>
</dbReference>
<feature type="transmembrane region" description="Helical" evidence="1">
    <location>
        <begin position="420"/>
        <end position="446"/>
    </location>
</feature>
<sequence>MENLASFISAFIDLLSINVILLMLGSTALGVIIGALPGLTATMGIALLTGLTYNVPLEYTFTILMGVYVGGIYGGSISAILLNIPGTASAAATALDGHQLALQGKAETAIKVTRLASIIGTLIGVLALALLAPPLTKIALQFQSTEFFVLALFGVLICGSIAAEDLSIKGWIGGLIGLSIAFVKIDNIEGVARFTFGNPNLLSGISVIPAMIGFYAIPEVIKAFSNDDPLEVTEAKDISTEKVNVLMTVIKKFRVIVQSALIGLGLGALPGVGEDVAAWVSYDTAKKTSKEKEKYGKGSYEGAIAPEVGNNAAIGGATIPLLTLGVPGSPPAAVLLGALTLHGIRPGPMINIESPGFISQIAALILLAVVALWVVGVILAKPMTKILKVPKVYLMPIVAALSVIGSFAIGLSMFDLTMVFIFGVLGFFLSKMAYSPAPIVLGLILGGMIDETFRRSLIAHNGSFSSFFTRPIALIFLILIVLTIAKQIFDNRKQVKSKV</sequence>
<evidence type="ECO:0000313" key="3">
    <source>
        <dbReference type="EMBL" id="MDH8678079.1"/>
    </source>
</evidence>
<reference evidence="3 4" key="1">
    <citation type="submission" date="2023-04" db="EMBL/GenBank/DDBJ databases">
        <title>Fusibacter bizertensis strain WBS, isolated from littoral bottom sediments of the Arctic seas - biochemical and genomic analysis.</title>
        <authorList>
            <person name="Brioukhanov A.L."/>
        </authorList>
    </citation>
    <scope>NUCLEOTIDE SEQUENCE [LARGE SCALE GENOMIC DNA]</scope>
    <source>
        <strain evidence="3 4">WBS</strain>
    </source>
</reference>
<keyword evidence="1" id="KW-0812">Transmembrane</keyword>
<feature type="transmembrane region" description="Helical" evidence="1">
    <location>
        <begin position="115"/>
        <end position="135"/>
    </location>
</feature>
<evidence type="ECO:0000256" key="1">
    <source>
        <dbReference type="SAM" id="Phobius"/>
    </source>
</evidence>
<evidence type="ECO:0000313" key="4">
    <source>
        <dbReference type="Proteomes" id="UP001158045"/>
    </source>
</evidence>
<protein>
    <submittedName>
        <fullName evidence="3">Tripartite tricarboxylate transporter permease</fullName>
    </submittedName>
</protein>
<comment type="caution">
    <text evidence="3">The sequence shown here is derived from an EMBL/GenBank/DDBJ whole genome shotgun (WGS) entry which is preliminary data.</text>
</comment>
<feature type="transmembrane region" description="Helical" evidence="1">
    <location>
        <begin position="170"/>
        <end position="188"/>
    </location>
</feature>
<feature type="transmembrane region" description="Helical" evidence="1">
    <location>
        <begin position="357"/>
        <end position="380"/>
    </location>
</feature>
<dbReference type="InterPro" id="IPR002823">
    <property type="entry name" value="DUF112_TM"/>
</dbReference>
<keyword evidence="1" id="KW-1133">Transmembrane helix</keyword>
<name>A0ABT6NCD8_9FIRM</name>
<feature type="transmembrane region" description="Helical" evidence="1">
    <location>
        <begin position="200"/>
        <end position="217"/>
    </location>
</feature>
<keyword evidence="4" id="KW-1185">Reference proteome</keyword>
<dbReference type="Proteomes" id="UP001158045">
    <property type="component" value="Unassembled WGS sequence"/>
</dbReference>
<accession>A0ABT6NCD8</accession>
<feature type="transmembrane region" description="Helical" evidence="1">
    <location>
        <begin position="59"/>
        <end position="82"/>
    </location>
</feature>
<dbReference type="EMBL" id="JARYZI010000004">
    <property type="protein sequence ID" value="MDH8678079.1"/>
    <property type="molecule type" value="Genomic_DNA"/>
</dbReference>
<feature type="domain" description="DUF112" evidence="2">
    <location>
        <begin position="20"/>
        <end position="441"/>
    </location>
</feature>
<dbReference type="RefSeq" id="WP_281093908.1">
    <property type="nucleotide sequence ID" value="NZ_JARYZI010000004.1"/>
</dbReference>
<evidence type="ECO:0000259" key="2">
    <source>
        <dbReference type="Pfam" id="PF01970"/>
    </source>
</evidence>
<dbReference type="PANTHER" id="PTHR35342">
    <property type="entry name" value="TRICARBOXYLIC TRANSPORT PROTEIN"/>
    <property type="match status" value="1"/>
</dbReference>
<organism evidence="3 4">
    <name type="scientific">Fusibacter bizertensis</name>
    <dbReference type="NCBI Taxonomy" id="1488331"/>
    <lineage>
        <taxon>Bacteria</taxon>
        <taxon>Bacillati</taxon>
        <taxon>Bacillota</taxon>
        <taxon>Clostridia</taxon>
        <taxon>Eubacteriales</taxon>
        <taxon>Eubacteriales Family XII. Incertae Sedis</taxon>
        <taxon>Fusibacter</taxon>
    </lineage>
</organism>
<gene>
    <name evidence="3" type="ORF">QE109_07965</name>
</gene>
<feature type="transmembrane region" description="Helical" evidence="1">
    <location>
        <begin position="6"/>
        <end position="24"/>
    </location>
</feature>